<evidence type="ECO:0000313" key="6">
    <source>
        <dbReference type="Proteomes" id="UP000011087"/>
    </source>
</evidence>
<name>L1J2J9_GUITC</name>
<evidence type="ECO:0000256" key="3">
    <source>
        <dbReference type="SAM" id="MobiDB-lite"/>
    </source>
</evidence>
<reference evidence="5" key="3">
    <citation type="submission" date="2016-03" db="UniProtKB">
        <authorList>
            <consortium name="EnsemblProtists"/>
        </authorList>
    </citation>
    <scope>IDENTIFICATION</scope>
</reference>
<dbReference type="EMBL" id="JH993017">
    <property type="protein sequence ID" value="EKX42349.1"/>
    <property type="molecule type" value="Genomic_DNA"/>
</dbReference>
<dbReference type="RefSeq" id="XP_005829329.1">
    <property type="nucleotide sequence ID" value="XM_005829272.1"/>
</dbReference>
<dbReference type="InterPro" id="IPR004882">
    <property type="entry name" value="Luc7-rel"/>
</dbReference>
<reference evidence="6" key="2">
    <citation type="submission" date="2012-11" db="EMBL/GenBank/DDBJ databases">
        <authorList>
            <person name="Kuo A."/>
            <person name="Curtis B.A."/>
            <person name="Tanifuji G."/>
            <person name="Burki F."/>
            <person name="Gruber A."/>
            <person name="Irimia M."/>
            <person name="Maruyama S."/>
            <person name="Arias M.C."/>
            <person name="Ball S.G."/>
            <person name="Gile G.H."/>
            <person name="Hirakawa Y."/>
            <person name="Hopkins J.F."/>
            <person name="Rensing S.A."/>
            <person name="Schmutz J."/>
            <person name="Symeonidi A."/>
            <person name="Elias M."/>
            <person name="Eveleigh R.J."/>
            <person name="Herman E.K."/>
            <person name="Klute M.J."/>
            <person name="Nakayama T."/>
            <person name="Obornik M."/>
            <person name="Reyes-Prieto A."/>
            <person name="Armbrust E.V."/>
            <person name="Aves S.J."/>
            <person name="Beiko R.G."/>
            <person name="Coutinho P."/>
            <person name="Dacks J.B."/>
            <person name="Durnford D.G."/>
            <person name="Fast N.M."/>
            <person name="Green B.R."/>
            <person name="Grisdale C."/>
            <person name="Hempe F."/>
            <person name="Henrissat B."/>
            <person name="Hoppner M.P."/>
            <person name="Ishida K.-I."/>
            <person name="Kim E."/>
            <person name="Koreny L."/>
            <person name="Kroth P.G."/>
            <person name="Liu Y."/>
            <person name="Malik S.-B."/>
            <person name="Maier U.G."/>
            <person name="McRose D."/>
            <person name="Mock T."/>
            <person name="Neilson J.A."/>
            <person name="Onodera N.T."/>
            <person name="Poole A.M."/>
            <person name="Pritham E.J."/>
            <person name="Richards T.A."/>
            <person name="Rocap G."/>
            <person name="Roy S.W."/>
            <person name="Sarai C."/>
            <person name="Schaack S."/>
            <person name="Shirato S."/>
            <person name="Slamovits C.H."/>
            <person name="Spencer D.F."/>
            <person name="Suzuki S."/>
            <person name="Worden A.Z."/>
            <person name="Zauner S."/>
            <person name="Barry K."/>
            <person name="Bell C."/>
            <person name="Bharti A.K."/>
            <person name="Crow J.A."/>
            <person name="Grimwood J."/>
            <person name="Kramer R."/>
            <person name="Lindquist E."/>
            <person name="Lucas S."/>
            <person name="Salamov A."/>
            <person name="McFadden G.I."/>
            <person name="Lane C.E."/>
            <person name="Keeling P.J."/>
            <person name="Gray M.W."/>
            <person name="Grigoriev I.V."/>
            <person name="Archibald J.M."/>
        </authorList>
    </citation>
    <scope>NUCLEOTIDE SEQUENCE</scope>
    <source>
        <strain evidence="6">CCMP2712</strain>
    </source>
</reference>
<dbReference type="Proteomes" id="UP000011087">
    <property type="component" value="Unassembled WGS sequence"/>
</dbReference>
<evidence type="ECO:0000313" key="5">
    <source>
        <dbReference type="EnsemblProtists" id="EKX42349"/>
    </source>
</evidence>
<organism evidence="4">
    <name type="scientific">Guillardia theta (strain CCMP2712)</name>
    <name type="common">Cryptophyte</name>
    <dbReference type="NCBI Taxonomy" id="905079"/>
    <lineage>
        <taxon>Eukaryota</taxon>
        <taxon>Cryptophyceae</taxon>
        <taxon>Pyrenomonadales</taxon>
        <taxon>Geminigeraceae</taxon>
        <taxon>Guillardia</taxon>
    </lineage>
</organism>
<dbReference type="OMA" id="CPHELFP"/>
<dbReference type="PaxDb" id="55529-EKX42349"/>
<dbReference type="EnsemblProtists" id="EKX42349">
    <property type="protein sequence ID" value="EKX42349"/>
    <property type="gene ID" value="GUITHDRAFT_111624"/>
</dbReference>
<dbReference type="GO" id="GO:0005685">
    <property type="term" value="C:U1 snRNP"/>
    <property type="evidence" value="ECO:0007669"/>
    <property type="project" value="InterPro"/>
</dbReference>
<protein>
    <submittedName>
        <fullName evidence="4 5">Uncharacterized protein</fullName>
    </submittedName>
</protein>
<dbReference type="Pfam" id="PF03194">
    <property type="entry name" value="LUC7"/>
    <property type="match status" value="1"/>
</dbReference>
<dbReference type="PANTHER" id="PTHR12375">
    <property type="entry name" value="RNA-BINDING PROTEIN LUC7-RELATED"/>
    <property type="match status" value="1"/>
</dbReference>
<evidence type="ECO:0000313" key="4">
    <source>
        <dbReference type="EMBL" id="EKX42349.1"/>
    </source>
</evidence>
<feature type="coiled-coil region" evidence="2">
    <location>
        <begin position="146"/>
        <end position="173"/>
    </location>
</feature>
<gene>
    <name evidence="4" type="ORF">GUITHDRAFT_111624</name>
</gene>
<accession>L1J2J9</accession>
<keyword evidence="6" id="KW-1185">Reference proteome</keyword>
<dbReference type="KEGG" id="gtt:GUITHDRAFT_111624"/>
<dbReference type="STRING" id="905079.L1J2J9"/>
<keyword evidence="2" id="KW-0175">Coiled coil</keyword>
<dbReference type="OrthoDB" id="10266921at2759"/>
<proteinExistence type="inferred from homology"/>
<feature type="region of interest" description="Disordered" evidence="3">
    <location>
        <begin position="268"/>
        <end position="369"/>
    </location>
</feature>
<sequence>MSKSAKDALAAQLDALMGKERDVPVEKRTNRRINFWDDDVDKYWICGCSPHLILRNSRSDLGVWDKVQDEDAKAAWDVLPQEEKDKYGYEYELMRFLEQLVADLDKSIRRHQEKLKQEQSGKKFNLSKETQAQVLKDLLPVLRSSLIKTSAKVDALAQQIKELHQKAQALGDEGEVDGSLKAMGEVEELTKQKETLENPIFPGKEKVMEVCEICCNFMANTDSEVSNSSQGGASCWKATSGKVKYMQYACLTCKKGWAQIREKLKELRAMHDGKGPPPPPPKRKERERDNDRDRRDRSRERGKDRSRERDRHRDYRDRDRRDDRRDRYRDYDRDRDRNRDRSRERDGSRERDRSKERDRHKDRDYRDSR</sequence>
<dbReference type="GeneID" id="17299004"/>
<evidence type="ECO:0000256" key="1">
    <source>
        <dbReference type="ARBA" id="ARBA00005655"/>
    </source>
</evidence>
<dbReference type="eggNOG" id="KOG0796">
    <property type="taxonomic scope" value="Eukaryota"/>
</dbReference>
<dbReference type="AlphaFoldDB" id="L1J2J9"/>
<evidence type="ECO:0000256" key="2">
    <source>
        <dbReference type="SAM" id="Coils"/>
    </source>
</evidence>
<dbReference type="GO" id="GO:0003729">
    <property type="term" value="F:mRNA binding"/>
    <property type="evidence" value="ECO:0007669"/>
    <property type="project" value="InterPro"/>
</dbReference>
<comment type="similarity">
    <text evidence="1">Belongs to the Luc7 family.</text>
</comment>
<feature type="compositionally biased region" description="Basic and acidic residues" evidence="3">
    <location>
        <begin position="282"/>
        <end position="369"/>
    </location>
</feature>
<dbReference type="HOGENOM" id="CLU_030397_0_2_1"/>
<dbReference type="GO" id="GO:0006376">
    <property type="term" value="P:mRNA splice site recognition"/>
    <property type="evidence" value="ECO:0007669"/>
    <property type="project" value="InterPro"/>
</dbReference>
<reference evidence="4 6" key="1">
    <citation type="journal article" date="2012" name="Nature">
        <title>Algal genomes reveal evolutionary mosaicism and the fate of nucleomorphs.</title>
        <authorList>
            <consortium name="DOE Joint Genome Institute"/>
            <person name="Curtis B.A."/>
            <person name="Tanifuji G."/>
            <person name="Burki F."/>
            <person name="Gruber A."/>
            <person name="Irimia M."/>
            <person name="Maruyama S."/>
            <person name="Arias M.C."/>
            <person name="Ball S.G."/>
            <person name="Gile G.H."/>
            <person name="Hirakawa Y."/>
            <person name="Hopkins J.F."/>
            <person name="Kuo A."/>
            <person name="Rensing S.A."/>
            <person name="Schmutz J."/>
            <person name="Symeonidi A."/>
            <person name="Elias M."/>
            <person name="Eveleigh R.J."/>
            <person name="Herman E.K."/>
            <person name="Klute M.J."/>
            <person name="Nakayama T."/>
            <person name="Obornik M."/>
            <person name="Reyes-Prieto A."/>
            <person name="Armbrust E.V."/>
            <person name="Aves S.J."/>
            <person name="Beiko R.G."/>
            <person name="Coutinho P."/>
            <person name="Dacks J.B."/>
            <person name="Durnford D.G."/>
            <person name="Fast N.M."/>
            <person name="Green B.R."/>
            <person name="Grisdale C.J."/>
            <person name="Hempel F."/>
            <person name="Henrissat B."/>
            <person name="Hoppner M.P."/>
            <person name="Ishida K."/>
            <person name="Kim E."/>
            <person name="Koreny L."/>
            <person name="Kroth P.G."/>
            <person name="Liu Y."/>
            <person name="Malik S.B."/>
            <person name="Maier U.G."/>
            <person name="McRose D."/>
            <person name="Mock T."/>
            <person name="Neilson J.A."/>
            <person name="Onodera N.T."/>
            <person name="Poole A.M."/>
            <person name="Pritham E.J."/>
            <person name="Richards T.A."/>
            <person name="Rocap G."/>
            <person name="Roy S.W."/>
            <person name="Sarai C."/>
            <person name="Schaack S."/>
            <person name="Shirato S."/>
            <person name="Slamovits C.H."/>
            <person name="Spencer D.F."/>
            <person name="Suzuki S."/>
            <person name="Worden A.Z."/>
            <person name="Zauner S."/>
            <person name="Barry K."/>
            <person name="Bell C."/>
            <person name="Bharti A.K."/>
            <person name="Crow J.A."/>
            <person name="Grimwood J."/>
            <person name="Kramer R."/>
            <person name="Lindquist E."/>
            <person name="Lucas S."/>
            <person name="Salamov A."/>
            <person name="McFadden G.I."/>
            <person name="Lane C.E."/>
            <person name="Keeling P.J."/>
            <person name="Gray M.W."/>
            <person name="Grigoriev I.V."/>
            <person name="Archibald J.M."/>
        </authorList>
    </citation>
    <scope>NUCLEOTIDE SEQUENCE</scope>
    <source>
        <strain evidence="4 6">CCMP2712</strain>
    </source>
</reference>